<reference evidence="1 2" key="1">
    <citation type="submission" date="2022-09" db="EMBL/GenBank/DDBJ databases">
        <authorList>
            <person name="Palmer J.M."/>
        </authorList>
    </citation>
    <scope>NUCLEOTIDE SEQUENCE [LARGE SCALE GENOMIC DNA]</scope>
    <source>
        <strain evidence="1 2">DSM 7382</strain>
    </source>
</reference>
<accession>A0AAW0FSZ1</accession>
<keyword evidence="2" id="KW-1185">Reference proteome</keyword>
<protein>
    <recommendedName>
        <fullName evidence="3">C2H2-type domain-containing protein</fullName>
    </recommendedName>
</protein>
<sequence length="381" mass="42384">MLAEKVHVISKTIFSTPAIRTPQSFTTLYSPYSPHFIMNSSNDIKHPSHKGKCIICPDPSCNRLLERNEEAKLHVISHFPHLLAGSLWLYYFNFCKMCKHYTIQKTKLKQHMWNIHKQSTLDPKYTGLGGNDFTMGPNRIPTSWAEPNPRIVELYRENDVLPIQEMRSSHSRSMAVPGITSVHYVHGTVQQPVWNPNSASPRSHTFPLAPGFVSSASSLSDALGPSPLLPVHNANRQSSDGSLSSPMMDVISVRSFNQTSSSYSPSLSEVPRVSDTDVSGKLGVFIPQGTAFVEEPLEALSLSRMGNPDSDVLALSPLCDRDRFEFMICSMPRSPLSDEARWPSSESAQFIDSPAPLYNTSQEENSVTKLFAVYINQDITA</sequence>
<gene>
    <name evidence="1" type="ORF">QCA50_014761</name>
</gene>
<organism evidence="1 2">
    <name type="scientific">Cerrena zonata</name>
    <dbReference type="NCBI Taxonomy" id="2478898"/>
    <lineage>
        <taxon>Eukaryota</taxon>
        <taxon>Fungi</taxon>
        <taxon>Dikarya</taxon>
        <taxon>Basidiomycota</taxon>
        <taxon>Agaricomycotina</taxon>
        <taxon>Agaricomycetes</taxon>
        <taxon>Polyporales</taxon>
        <taxon>Cerrenaceae</taxon>
        <taxon>Cerrena</taxon>
    </lineage>
</organism>
<dbReference type="EMBL" id="JASBNA010000037">
    <property type="protein sequence ID" value="KAK7682174.1"/>
    <property type="molecule type" value="Genomic_DNA"/>
</dbReference>
<evidence type="ECO:0000313" key="2">
    <source>
        <dbReference type="Proteomes" id="UP001385951"/>
    </source>
</evidence>
<dbReference type="Proteomes" id="UP001385951">
    <property type="component" value="Unassembled WGS sequence"/>
</dbReference>
<name>A0AAW0FSZ1_9APHY</name>
<proteinExistence type="predicted"/>
<comment type="caution">
    <text evidence="1">The sequence shown here is derived from an EMBL/GenBank/DDBJ whole genome shotgun (WGS) entry which is preliminary data.</text>
</comment>
<evidence type="ECO:0008006" key="3">
    <source>
        <dbReference type="Google" id="ProtNLM"/>
    </source>
</evidence>
<dbReference type="AlphaFoldDB" id="A0AAW0FSZ1"/>
<evidence type="ECO:0000313" key="1">
    <source>
        <dbReference type="EMBL" id="KAK7682174.1"/>
    </source>
</evidence>